<evidence type="ECO:0000313" key="3">
    <source>
        <dbReference type="Proteomes" id="UP001622594"/>
    </source>
</evidence>
<name>A0ABZ1LK98_9ACTN</name>
<sequence>MPVATKTRPTATPVLETFHTVSEAAVRLNLRKPEDTSKKGEKWLRDGVNRPEDGTKGTPFPCHRLAGQLLFSDSDLAAIADMHRNQRDGRSGPRKRRVYRTVKAVS</sequence>
<dbReference type="RefSeq" id="WP_406336579.1">
    <property type="nucleotide sequence ID" value="NZ_CP108188.1"/>
</dbReference>
<feature type="compositionally biased region" description="Basic and acidic residues" evidence="1">
    <location>
        <begin position="31"/>
        <end position="55"/>
    </location>
</feature>
<reference evidence="2 3" key="1">
    <citation type="submission" date="2022-10" db="EMBL/GenBank/DDBJ databases">
        <title>The complete genomes of actinobacterial strains from the NBC collection.</title>
        <authorList>
            <person name="Joergensen T.S."/>
            <person name="Alvarez Arevalo M."/>
            <person name="Sterndorff E.B."/>
            <person name="Faurdal D."/>
            <person name="Vuksanovic O."/>
            <person name="Mourched A.-S."/>
            <person name="Charusanti P."/>
            <person name="Shaw S."/>
            <person name="Blin K."/>
            <person name="Weber T."/>
        </authorList>
    </citation>
    <scope>NUCLEOTIDE SEQUENCE [LARGE SCALE GENOMIC DNA]</scope>
    <source>
        <strain evidence="2 3">NBC_00123</strain>
    </source>
</reference>
<feature type="region of interest" description="Disordered" evidence="1">
    <location>
        <begin position="31"/>
        <end position="61"/>
    </location>
</feature>
<keyword evidence="3" id="KW-1185">Reference proteome</keyword>
<gene>
    <name evidence="2" type="ORF">OG814_33140</name>
</gene>
<dbReference type="Proteomes" id="UP001622594">
    <property type="component" value="Chromosome"/>
</dbReference>
<feature type="region of interest" description="Disordered" evidence="1">
    <location>
        <begin position="83"/>
        <end position="106"/>
    </location>
</feature>
<evidence type="ECO:0000313" key="2">
    <source>
        <dbReference type="EMBL" id="WTR73788.1"/>
    </source>
</evidence>
<accession>A0ABZ1LK98</accession>
<evidence type="ECO:0008006" key="4">
    <source>
        <dbReference type="Google" id="ProtNLM"/>
    </source>
</evidence>
<proteinExistence type="predicted"/>
<organism evidence="2 3">
    <name type="scientific">Streptomyces zaomyceticus</name>
    <dbReference type="NCBI Taxonomy" id="68286"/>
    <lineage>
        <taxon>Bacteria</taxon>
        <taxon>Bacillati</taxon>
        <taxon>Actinomycetota</taxon>
        <taxon>Actinomycetes</taxon>
        <taxon>Kitasatosporales</taxon>
        <taxon>Streptomycetaceae</taxon>
        <taxon>Streptomyces</taxon>
    </lineage>
</organism>
<evidence type="ECO:0000256" key="1">
    <source>
        <dbReference type="SAM" id="MobiDB-lite"/>
    </source>
</evidence>
<protein>
    <recommendedName>
        <fullName evidence="4">DNA-binding protein</fullName>
    </recommendedName>
</protein>
<dbReference type="EMBL" id="CP108188">
    <property type="protein sequence ID" value="WTR73788.1"/>
    <property type="molecule type" value="Genomic_DNA"/>
</dbReference>